<dbReference type="InterPro" id="IPR038885">
    <property type="entry name" value="PLB1"/>
</dbReference>
<dbReference type="PANTHER" id="PTHR21325:SF31">
    <property type="entry name" value="GH22081P-RELATED"/>
    <property type="match status" value="1"/>
</dbReference>
<protein>
    <recommendedName>
        <fullName evidence="3">Phospholipase B1, membrane-associated</fullName>
    </recommendedName>
</protein>
<dbReference type="Gene3D" id="3.40.50.1110">
    <property type="entry name" value="SGNH hydrolase"/>
    <property type="match status" value="1"/>
</dbReference>
<reference evidence="1 2" key="1">
    <citation type="journal article" date="2018" name="G3 (Bethesda)">
        <title>Phylogenetic and Phylogenomic Definition of Rhizopus Species.</title>
        <authorList>
            <person name="Gryganskyi A.P."/>
            <person name="Golan J."/>
            <person name="Dolatabadi S."/>
            <person name="Mondo S."/>
            <person name="Robb S."/>
            <person name="Idnurm A."/>
            <person name="Muszewska A."/>
            <person name="Steczkiewicz K."/>
            <person name="Masonjones S."/>
            <person name="Liao H.L."/>
            <person name="Gajdeczka M.T."/>
            <person name="Anike F."/>
            <person name="Vuek A."/>
            <person name="Anishchenko I.M."/>
            <person name="Voigt K."/>
            <person name="de Hoog G.S."/>
            <person name="Smith M.E."/>
            <person name="Heitman J."/>
            <person name="Vilgalys R."/>
            <person name="Stajich J.E."/>
        </authorList>
    </citation>
    <scope>NUCLEOTIDE SEQUENCE [LARGE SCALE GENOMIC DNA]</scope>
    <source>
        <strain evidence="1 2">CBS 357.93</strain>
    </source>
</reference>
<dbReference type="STRING" id="86630.A0A367JXT2"/>
<comment type="caution">
    <text evidence="1">The sequence shown here is derived from an EMBL/GenBank/DDBJ whole genome shotgun (WGS) entry which is preliminary data.</text>
</comment>
<dbReference type="AlphaFoldDB" id="A0A367JXT2"/>
<dbReference type="SUPFAM" id="SSF52266">
    <property type="entry name" value="SGNH hydrolase"/>
    <property type="match status" value="1"/>
</dbReference>
<evidence type="ECO:0000313" key="1">
    <source>
        <dbReference type="EMBL" id="RCH94728.1"/>
    </source>
</evidence>
<dbReference type="GO" id="GO:0006644">
    <property type="term" value="P:phospholipid metabolic process"/>
    <property type="evidence" value="ECO:0007669"/>
    <property type="project" value="TreeGrafter"/>
</dbReference>
<evidence type="ECO:0000313" key="2">
    <source>
        <dbReference type="Proteomes" id="UP000252139"/>
    </source>
</evidence>
<gene>
    <name evidence="1" type="ORF">CU097_011353</name>
</gene>
<dbReference type="Pfam" id="PF00657">
    <property type="entry name" value="Lipase_GDSL"/>
    <property type="match status" value="1"/>
</dbReference>
<dbReference type="GO" id="GO:0004620">
    <property type="term" value="F:phospholipase activity"/>
    <property type="evidence" value="ECO:0007669"/>
    <property type="project" value="InterPro"/>
</dbReference>
<dbReference type="EMBL" id="PJQL01000545">
    <property type="protein sequence ID" value="RCH94728.1"/>
    <property type="molecule type" value="Genomic_DNA"/>
</dbReference>
<accession>A0A367JXT2</accession>
<name>A0A367JXT2_RHIAZ</name>
<evidence type="ECO:0008006" key="3">
    <source>
        <dbReference type="Google" id="ProtNLM"/>
    </source>
</evidence>
<organism evidence="1 2">
    <name type="scientific">Rhizopus azygosporus</name>
    <name type="common">Rhizopus microsporus var. azygosporus</name>
    <dbReference type="NCBI Taxonomy" id="86630"/>
    <lineage>
        <taxon>Eukaryota</taxon>
        <taxon>Fungi</taxon>
        <taxon>Fungi incertae sedis</taxon>
        <taxon>Mucoromycota</taxon>
        <taxon>Mucoromycotina</taxon>
        <taxon>Mucoromycetes</taxon>
        <taxon>Mucorales</taxon>
        <taxon>Mucorineae</taxon>
        <taxon>Rhizopodaceae</taxon>
        <taxon>Rhizopus</taxon>
    </lineage>
</organism>
<sequence>MCPALSPRPAPTSAHDLRPDDIKVMGALGDSITAGFGIMGVNLSQPPLLAAFNSFNEYRGLSYSIGGDEGALTVPNYVKHYQPNLKGYSIDSHIALYCSGKEDEYVERKNIPEKDRLNAALSGSLSINLQHQLDYLIPEMHNIAGIDFQNDWKMINIQIGSNDMCSSCDSRYTNITTPDQFASHMDAAIERIVTNVPRVLVNVIGAFNVSQLFPVTAGQAYCRPKNNDTSTIGNRRECSCGSTPGGLEHMDYLAVEYNKRLFGIYQKYQQNKNDSFAVVYQHSNLNMTSFPINFFSNIDCFHPGIVGHQWVSKIVWNELFQPQAKKPSVFNFNANQTIYCPTDSDRIATN</sequence>
<proteinExistence type="predicted"/>
<dbReference type="OrthoDB" id="10265800at2759"/>
<dbReference type="Proteomes" id="UP000252139">
    <property type="component" value="Unassembled WGS sequence"/>
</dbReference>
<dbReference type="InterPro" id="IPR001087">
    <property type="entry name" value="GDSL"/>
</dbReference>
<keyword evidence="2" id="KW-1185">Reference proteome</keyword>
<dbReference type="PANTHER" id="PTHR21325">
    <property type="entry name" value="PHOSPHOLIPASE B, PLB1"/>
    <property type="match status" value="1"/>
</dbReference>
<dbReference type="InterPro" id="IPR036514">
    <property type="entry name" value="SGNH_hydro_sf"/>
</dbReference>